<gene>
    <name evidence="1" type="ORF">D779_2345</name>
</gene>
<protein>
    <submittedName>
        <fullName evidence="1">Uncharacterized protein</fullName>
    </submittedName>
</protein>
<accession>W9V4S9</accession>
<dbReference type="eggNOG" id="COG2253">
    <property type="taxonomic scope" value="Bacteria"/>
</dbReference>
<dbReference type="Proteomes" id="UP000019460">
    <property type="component" value="Unassembled WGS sequence"/>
</dbReference>
<evidence type="ECO:0000313" key="1">
    <source>
        <dbReference type="EMBL" id="EXJ14553.1"/>
    </source>
</evidence>
<proteinExistence type="predicted"/>
<dbReference type="AlphaFoldDB" id="W9V4S9"/>
<dbReference type="Gene3D" id="3.10.450.620">
    <property type="entry name" value="JHP933, nucleotidyltransferase-like core domain"/>
    <property type="match status" value="1"/>
</dbReference>
<sequence>MIDLLRRRLEDYAATDAWREEQVLREILQEVVLYALWRADFFAVTAFQGGTSLRLMHGLRRFSEGVRPRNDVVSRVCFELL</sequence>
<dbReference type="EMBL" id="AONC01000039">
    <property type="protein sequence ID" value="EXJ14553.1"/>
    <property type="molecule type" value="Genomic_DNA"/>
</dbReference>
<dbReference type="RefSeq" id="WP_043754686.1">
    <property type="nucleotide sequence ID" value="NZ_AONC01000039.1"/>
</dbReference>
<evidence type="ECO:0000313" key="2">
    <source>
        <dbReference type="Proteomes" id="UP000019460"/>
    </source>
</evidence>
<dbReference type="PATRIC" id="fig|1249627.3.peg.2663"/>
<organism evidence="1 2">
    <name type="scientific">Imhoffiella purpurea</name>
    <dbReference type="NCBI Taxonomy" id="1249627"/>
    <lineage>
        <taxon>Bacteria</taxon>
        <taxon>Pseudomonadati</taxon>
        <taxon>Pseudomonadota</taxon>
        <taxon>Gammaproteobacteria</taxon>
        <taxon>Chromatiales</taxon>
        <taxon>Chromatiaceae</taxon>
        <taxon>Imhoffiella</taxon>
    </lineage>
</organism>
<dbReference type="Pfam" id="PF08843">
    <property type="entry name" value="AbiEii"/>
    <property type="match status" value="1"/>
</dbReference>
<reference evidence="1 2" key="1">
    <citation type="submission" date="2012-11" db="EMBL/GenBank/DDBJ databases">
        <title>Genome assembly of Thiorhodococcus sp. AK35.</title>
        <authorList>
            <person name="Nupur N."/>
            <person name="Khatri I."/>
            <person name="Subramanian S."/>
            <person name="Pinnaka A."/>
        </authorList>
    </citation>
    <scope>NUCLEOTIDE SEQUENCE [LARGE SCALE GENOMIC DNA]</scope>
    <source>
        <strain evidence="1 2">AK35</strain>
    </source>
</reference>
<dbReference type="InterPro" id="IPR014942">
    <property type="entry name" value="AbiEii"/>
</dbReference>
<comment type="caution">
    <text evidence="1">The sequence shown here is derived from an EMBL/GenBank/DDBJ whole genome shotgun (WGS) entry which is preliminary data.</text>
</comment>
<keyword evidence="2" id="KW-1185">Reference proteome</keyword>
<dbReference type="STRING" id="1249627.D779_2345"/>
<name>W9V4S9_9GAMM</name>